<feature type="domain" description="YbaK/aminoacyl-tRNA synthetase-associated" evidence="5">
    <location>
        <begin position="37"/>
        <end position="144"/>
    </location>
</feature>
<dbReference type="GO" id="GO:0002161">
    <property type="term" value="F:aminoacyl-tRNA deacylase activity"/>
    <property type="evidence" value="ECO:0007669"/>
    <property type="project" value="InterPro"/>
</dbReference>
<dbReference type="RefSeq" id="WP_064087758.1">
    <property type="nucleotide sequence ID" value="NZ_LXSG01000033.1"/>
</dbReference>
<keyword evidence="2 4" id="KW-0648">Protein biosynthesis</keyword>
<dbReference type="InterPro" id="IPR004369">
    <property type="entry name" value="Prolyl-tRNA_editing_YbaK/EbsC"/>
</dbReference>
<dbReference type="STRING" id="539.A7P85_01610"/>
<evidence type="ECO:0000313" key="7">
    <source>
        <dbReference type="Proteomes" id="UP000077589"/>
    </source>
</evidence>
<proteinExistence type="inferred from homology"/>
<dbReference type="EC" id="4.2.-.-" evidence="4"/>
<dbReference type="OrthoDB" id="9809296at2"/>
<dbReference type="GO" id="GO:0006412">
    <property type="term" value="P:translation"/>
    <property type="evidence" value="ECO:0007669"/>
    <property type="project" value="UniProtKB-KW"/>
</dbReference>
<dbReference type="EMBL" id="LXSG01000033">
    <property type="protein sequence ID" value="OAM18577.1"/>
    <property type="molecule type" value="Genomic_DNA"/>
</dbReference>
<comment type="caution">
    <text evidence="6">The sequence shown here is derived from an EMBL/GenBank/DDBJ whole genome shotgun (WGS) entry which is preliminary data.</text>
</comment>
<dbReference type="AlphaFoldDB" id="A0A1A9RHV0"/>
<dbReference type="SUPFAM" id="SSF55826">
    <property type="entry name" value="YbaK/ProRS associated domain"/>
    <property type="match status" value="1"/>
</dbReference>
<evidence type="ECO:0000259" key="5">
    <source>
        <dbReference type="Pfam" id="PF04073"/>
    </source>
</evidence>
<name>A0A1A9RHV0_EIKCO</name>
<comment type="similarity">
    <text evidence="1 4">Belongs to the prolyl-tRNA editing family. YbaK/EbsC subfamily.</text>
</comment>
<keyword evidence="3 4" id="KW-0456">Lyase</keyword>
<dbReference type="InterPro" id="IPR007214">
    <property type="entry name" value="YbaK/aa-tRNA-synth-assoc-dom"/>
</dbReference>
<dbReference type="GO" id="GO:0016829">
    <property type="term" value="F:lyase activity"/>
    <property type="evidence" value="ECO:0007669"/>
    <property type="project" value="UniProtKB-KW"/>
</dbReference>
<protein>
    <recommendedName>
        <fullName evidence="4">Cys-tRNA(Pro)/Cys-tRNA(Cys) deacylase</fullName>
        <ecNumber evidence="4">4.2.-.-</ecNumber>
    </recommendedName>
</protein>
<organism evidence="6 7">
    <name type="scientific">Eikenella corrodens</name>
    <dbReference type="NCBI Taxonomy" id="539"/>
    <lineage>
        <taxon>Bacteria</taxon>
        <taxon>Pseudomonadati</taxon>
        <taxon>Pseudomonadota</taxon>
        <taxon>Betaproteobacteria</taxon>
        <taxon>Neisseriales</taxon>
        <taxon>Neisseriaceae</taxon>
        <taxon>Eikenella</taxon>
    </lineage>
</organism>
<gene>
    <name evidence="6" type="ORF">A7P90_06535</name>
</gene>
<evidence type="ECO:0000256" key="2">
    <source>
        <dbReference type="ARBA" id="ARBA00022917"/>
    </source>
</evidence>
<reference evidence="7" key="1">
    <citation type="submission" date="2016-05" db="EMBL/GenBank/DDBJ databases">
        <title>Draft genome of Corynebacterium afermentans subsp. afermentans LCDC 88199T.</title>
        <authorList>
            <person name="Bernier A.-M."/>
            <person name="Bernard K."/>
        </authorList>
    </citation>
    <scope>NUCLEOTIDE SEQUENCE [LARGE SCALE GENOMIC DNA]</scope>
    <source>
        <strain evidence="7">NML04-0072</strain>
    </source>
</reference>
<dbReference type="PIRSF" id="PIRSF006181">
    <property type="entry name" value="EbsC_YbaK"/>
    <property type="match status" value="1"/>
</dbReference>
<dbReference type="Gene3D" id="3.90.960.10">
    <property type="entry name" value="YbaK/aminoacyl-tRNA synthetase-associated domain"/>
    <property type="match status" value="1"/>
</dbReference>
<dbReference type="PANTHER" id="PTHR30411:SF0">
    <property type="entry name" value="CYS-TRNA(PRO)_CYS-TRNA(CYS) DEACYLASE YBAK"/>
    <property type="match status" value="1"/>
</dbReference>
<dbReference type="Proteomes" id="UP000077589">
    <property type="component" value="Unassembled WGS sequence"/>
</dbReference>
<evidence type="ECO:0000313" key="6">
    <source>
        <dbReference type="EMBL" id="OAM18577.1"/>
    </source>
</evidence>
<dbReference type="PANTHER" id="PTHR30411">
    <property type="entry name" value="CYTOPLASMIC PROTEIN"/>
    <property type="match status" value="1"/>
</dbReference>
<dbReference type="InterPro" id="IPR036754">
    <property type="entry name" value="YbaK/aa-tRNA-synt-asso_dom_sf"/>
</dbReference>
<evidence type="ECO:0000256" key="4">
    <source>
        <dbReference type="PIRNR" id="PIRNR006181"/>
    </source>
</evidence>
<accession>A0A1A9RHV0</accession>
<dbReference type="Pfam" id="PF04073">
    <property type="entry name" value="tRNA_edit"/>
    <property type="match status" value="1"/>
</dbReference>
<evidence type="ECO:0000256" key="3">
    <source>
        <dbReference type="ARBA" id="ARBA00023239"/>
    </source>
</evidence>
<sequence>MSKPHHPVTPAIRFLRAHKIEHTAMQYPYEEHGGTAHSAECLGIDEHQIVKTIVLINEHKKGLIVLMHGDRQISTRNLARQLGMKHVELAAHDQAHKWTGYFVGGTSPFGCRTVLPVYAERSIWDLPLMYINGGGRGLFVTVAPAPALAALNAQPVEVAVD</sequence>
<evidence type="ECO:0000256" key="1">
    <source>
        <dbReference type="ARBA" id="ARBA00009798"/>
    </source>
</evidence>